<evidence type="ECO:0000256" key="2">
    <source>
        <dbReference type="ARBA" id="ARBA00007615"/>
    </source>
</evidence>
<protein>
    <recommendedName>
        <fullName evidence="4">Outer-membrane lipoprotein carrier protein</fullName>
    </recommendedName>
</protein>
<dbReference type="RefSeq" id="WP_311608417.1">
    <property type="nucleotide sequence ID" value="NZ_JAVRFI010000002.1"/>
</dbReference>
<evidence type="ECO:0000313" key="10">
    <source>
        <dbReference type="Proteomes" id="UP001180531"/>
    </source>
</evidence>
<sequence>MSSAADELPIRLTKINSFEVAFSQKVTDGSGSAVQEGAGTVTVKRPGRYRWHTPQPDESLLVCDGETLWPAQRRL</sequence>
<dbReference type="InterPro" id="IPR018323">
    <property type="entry name" value="OM_lipoprot_carrier_LolA_Pbac"/>
</dbReference>
<keyword evidence="9" id="KW-0449">Lipoprotein</keyword>
<dbReference type="Proteomes" id="UP001180531">
    <property type="component" value="Unassembled WGS sequence"/>
</dbReference>
<accession>A0ABU2SHX4</accession>
<dbReference type="PANTHER" id="PTHR35869:SF1">
    <property type="entry name" value="OUTER-MEMBRANE LIPOPROTEIN CARRIER PROTEIN"/>
    <property type="match status" value="1"/>
</dbReference>
<comment type="subunit">
    <text evidence="3">Monomer.</text>
</comment>
<comment type="caution">
    <text evidence="9">The sequence shown here is derived from an EMBL/GenBank/DDBJ whole genome shotgun (WGS) entry which is preliminary data.</text>
</comment>
<gene>
    <name evidence="9" type="primary">lolA</name>
    <name evidence="9" type="ORF">RM609_05685</name>
</gene>
<name>A0ABU2SHX4_9ACTN</name>
<evidence type="ECO:0000256" key="8">
    <source>
        <dbReference type="ARBA" id="ARBA00023186"/>
    </source>
</evidence>
<organism evidence="9 10">
    <name type="scientific">Streptomyces hesseae</name>
    <dbReference type="NCBI Taxonomy" id="3075519"/>
    <lineage>
        <taxon>Bacteria</taxon>
        <taxon>Bacillati</taxon>
        <taxon>Actinomycetota</taxon>
        <taxon>Actinomycetes</taxon>
        <taxon>Kitasatosporales</taxon>
        <taxon>Streptomycetaceae</taxon>
        <taxon>Streptomyces</taxon>
    </lineage>
</organism>
<reference evidence="9" key="1">
    <citation type="submission" date="2024-05" db="EMBL/GenBank/DDBJ databases">
        <title>30 novel species of actinomycetes from the DSMZ collection.</title>
        <authorList>
            <person name="Nouioui I."/>
        </authorList>
    </citation>
    <scope>NUCLEOTIDE SEQUENCE</scope>
    <source>
        <strain evidence="9">DSM 40473</strain>
    </source>
</reference>
<evidence type="ECO:0000256" key="7">
    <source>
        <dbReference type="ARBA" id="ARBA00022927"/>
    </source>
</evidence>
<proteinExistence type="inferred from homology"/>
<keyword evidence="10" id="KW-1185">Reference proteome</keyword>
<keyword evidence="9" id="KW-0808">Transferase</keyword>
<dbReference type="EMBL" id="JAVRFI010000002">
    <property type="protein sequence ID" value="MDT0448577.1"/>
    <property type="molecule type" value="Genomic_DNA"/>
</dbReference>
<dbReference type="Pfam" id="PF03548">
    <property type="entry name" value="LolA"/>
    <property type="match status" value="1"/>
</dbReference>
<dbReference type="CDD" id="cd16325">
    <property type="entry name" value="LolA"/>
    <property type="match status" value="1"/>
</dbReference>
<keyword evidence="8" id="KW-0143">Chaperone</keyword>
<comment type="similarity">
    <text evidence="2">Belongs to the LolA family.</text>
</comment>
<keyword evidence="6" id="KW-0574">Periplasm</keyword>
<keyword evidence="7" id="KW-0653">Protein transport</keyword>
<evidence type="ECO:0000256" key="1">
    <source>
        <dbReference type="ARBA" id="ARBA00004418"/>
    </source>
</evidence>
<evidence type="ECO:0000256" key="3">
    <source>
        <dbReference type="ARBA" id="ARBA00011245"/>
    </source>
</evidence>
<keyword evidence="5" id="KW-0813">Transport</keyword>
<evidence type="ECO:0000256" key="4">
    <source>
        <dbReference type="ARBA" id="ARBA00014035"/>
    </source>
</evidence>
<keyword evidence="9" id="KW-0548">Nucleotidyltransferase</keyword>
<dbReference type="InterPro" id="IPR004564">
    <property type="entry name" value="OM_lipoprot_carrier_LolA-like"/>
</dbReference>
<dbReference type="NCBIfam" id="TIGR00547">
    <property type="entry name" value="lolA"/>
    <property type="match status" value="1"/>
</dbReference>
<evidence type="ECO:0000256" key="6">
    <source>
        <dbReference type="ARBA" id="ARBA00022764"/>
    </source>
</evidence>
<comment type="subcellular location">
    <subcellularLocation>
        <location evidence="1">Periplasm</location>
    </subcellularLocation>
</comment>
<dbReference type="GO" id="GO:0016779">
    <property type="term" value="F:nucleotidyltransferase activity"/>
    <property type="evidence" value="ECO:0007669"/>
    <property type="project" value="UniProtKB-KW"/>
</dbReference>
<dbReference type="PANTHER" id="PTHR35869">
    <property type="entry name" value="OUTER-MEMBRANE LIPOPROTEIN CARRIER PROTEIN"/>
    <property type="match status" value="1"/>
</dbReference>
<evidence type="ECO:0000256" key="5">
    <source>
        <dbReference type="ARBA" id="ARBA00022448"/>
    </source>
</evidence>
<evidence type="ECO:0000313" key="9">
    <source>
        <dbReference type="EMBL" id="MDT0448577.1"/>
    </source>
</evidence>
<dbReference type="Gene3D" id="2.50.20.10">
    <property type="entry name" value="Lipoprotein localisation LolA/LolB/LppX"/>
    <property type="match status" value="1"/>
</dbReference>
<dbReference type="SUPFAM" id="SSF89392">
    <property type="entry name" value="Prokaryotic lipoproteins and lipoprotein localization factors"/>
    <property type="match status" value="1"/>
</dbReference>
<dbReference type="InterPro" id="IPR029046">
    <property type="entry name" value="LolA/LolB/LppX"/>
</dbReference>